<dbReference type="EMBL" id="JBBPHU010000006">
    <property type="protein sequence ID" value="KAK7516682.1"/>
    <property type="molecule type" value="Genomic_DNA"/>
</dbReference>
<keyword evidence="5" id="KW-0999">Mitochondrion inner membrane</keyword>
<dbReference type="Gene3D" id="3.40.50.300">
    <property type="entry name" value="P-loop containing nucleotide triphosphate hydrolases"/>
    <property type="match status" value="1"/>
</dbReference>
<dbReference type="InterPro" id="IPR003960">
    <property type="entry name" value="ATPase_AAA_CS"/>
</dbReference>
<feature type="domain" description="AAA+ ATPase" evidence="13">
    <location>
        <begin position="280"/>
        <end position="412"/>
    </location>
</feature>
<proteinExistence type="inferred from homology"/>
<dbReference type="SMART" id="SM01024">
    <property type="entry name" value="BCS1_N"/>
    <property type="match status" value="1"/>
</dbReference>
<keyword evidence="3" id="KW-0812">Transmembrane</keyword>
<dbReference type="GO" id="GO:0008233">
    <property type="term" value="F:peptidase activity"/>
    <property type="evidence" value="ECO:0007669"/>
    <property type="project" value="UniProtKB-KW"/>
</dbReference>
<evidence type="ECO:0000256" key="9">
    <source>
        <dbReference type="ARBA" id="ARBA00023128"/>
    </source>
</evidence>
<protein>
    <submittedName>
        <fullName evidence="15">26S protease regulatory subunit 8</fullName>
    </submittedName>
</protein>
<evidence type="ECO:0000256" key="6">
    <source>
        <dbReference type="ARBA" id="ARBA00022801"/>
    </source>
</evidence>
<evidence type="ECO:0000256" key="7">
    <source>
        <dbReference type="ARBA" id="ARBA00022840"/>
    </source>
</evidence>
<organism evidence="15 16">
    <name type="scientific">Phyllosticta citriasiana</name>
    <dbReference type="NCBI Taxonomy" id="595635"/>
    <lineage>
        <taxon>Eukaryota</taxon>
        <taxon>Fungi</taxon>
        <taxon>Dikarya</taxon>
        <taxon>Ascomycota</taxon>
        <taxon>Pezizomycotina</taxon>
        <taxon>Dothideomycetes</taxon>
        <taxon>Dothideomycetes incertae sedis</taxon>
        <taxon>Botryosphaeriales</taxon>
        <taxon>Phyllostictaceae</taxon>
        <taxon>Phyllosticta</taxon>
    </lineage>
</organism>
<dbReference type="GO" id="GO:0006508">
    <property type="term" value="P:proteolysis"/>
    <property type="evidence" value="ECO:0007669"/>
    <property type="project" value="UniProtKB-KW"/>
</dbReference>
<evidence type="ECO:0000259" key="14">
    <source>
        <dbReference type="SMART" id="SM01024"/>
    </source>
</evidence>
<dbReference type="Pfam" id="PF08740">
    <property type="entry name" value="BCS1_N"/>
    <property type="match status" value="1"/>
</dbReference>
<dbReference type="Pfam" id="PF00004">
    <property type="entry name" value="AAA"/>
    <property type="match status" value="1"/>
</dbReference>
<comment type="similarity">
    <text evidence="2">Belongs to the AAA ATPase family. BCS1 subfamily.</text>
</comment>
<dbReference type="InterPro" id="IPR050747">
    <property type="entry name" value="Mitochondrial_chaperone_BCS1"/>
</dbReference>
<keyword evidence="10" id="KW-0472">Membrane</keyword>
<name>A0ABR1KKR5_9PEZI</name>
<dbReference type="CDD" id="cd19510">
    <property type="entry name" value="RecA-like_BCS1"/>
    <property type="match status" value="1"/>
</dbReference>
<keyword evidence="15" id="KW-0645">Protease</keyword>
<dbReference type="InterPro" id="IPR003959">
    <property type="entry name" value="ATPase_AAA_core"/>
</dbReference>
<keyword evidence="9" id="KW-0496">Mitochondrion</keyword>
<evidence type="ECO:0000256" key="3">
    <source>
        <dbReference type="ARBA" id="ARBA00022692"/>
    </source>
</evidence>
<dbReference type="Pfam" id="PF25426">
    <property type="entry name" value="AAA_lid_BCS1"/>
    <property type="match status" value="1"/>
</dbReference>
<comment type="caution">
    <text evidence="15">The sequence shown here is derived from an EMBL/GenBank/DDBJ whole genome shotgun (WGS) entry which is preliminary data.</text>
</comment>
<keyword evidence="7 12" id="KW-0067">ATP-binding</keyword>
<evidence type="ECO:0000313" key="15">
    <source>
        <dbReference type="EMBL" id="KAK7516682.1"/>
    </source>
</evidence>
<dbReference type="Proteomes" id="UP001363622">
    <property type="component" value="Unassembled WGS sequence"/>
</dbReference>
<dbReference type="PROSITE" id="PS00674">
    <property type="entry name" value="AAA"/>
    <property type="match status" value="1"/>
</dbReference>
<evidence type="ECO:0000256" key="11">
    <source>
        <dbReference type="ARBA" id="ARBA00048778"/>
    </source>
</evidence>
<comment type="catalytic activity">
    <reaction evidence="11">
        <text>ATP + H2O = ADP + phosphate + H(+)</text>
        <dbReference type="Rhea" id="RHEA:13065"/>
        <dbReference type="ChEBI" id="CHEBI:15377"/>
        <dbReference type="ChEBI" id="CHEBI:15378"/>
        <dbReference type="ChEBI" id="CHEBI:30616"/>
        <dbReference type="ChEBI" id="CHEBI:43474"/>
        <dbReference type="ChEBI" id="CHEBI:456216"/>
    </reaction>
    <physiologicalReaction direction="left-to-right" evidence="11">
        <dbReference type="Rhea" id="RHEA:13066"/>
    </physiologicalReaction>
</comment>
<keyword evidence="4 12" id="KW-0547">Nucleotide-binding</keyword>
<feature type="domain" description="BCS1 N-terminal" evidence="14">
    <location>
        <begin position="51"/>
        <end position="249"/>
    </location>
</feature>
<evidence type="ECO:0000256" key="1">
    <source>
        <dbReference type="ARBA" id="ARBA00004434"/>
    </source>
</evidence>
<dbReference type="InterPro" id="IPR027417">
    <property type="entry name" value="P-loop_NTPase"/>
</dbReference>
<evidence type="ECO:0000313" key="16">
    <source>
        <dbReference type="Proteomes" id="UP001363622"/>
    </source>
</evidence>
<evidence type="ECO:0000256" key="8">
    <source>
        <dbReference type="ARBA" id="ARBA00022989"/>
    </source>
</evidence>
<dbReference type="SUPFAM" id="SSF52540">
    <property type="entry name" value="P-loop containing nucleoside triphosphate hydrolases"/>
    <property type="match status" value="1"/>
</dbReference>
<dbReference type="InterPro" id="IPR014851">
    <property type="entry name" value="BCS1_N"/>
</dbReference>
<keyword evidence="16" id="KW-1185">Reference proteome</keyword>
<comment type="subcellular location">
    <subcellularLocation>
        <location evidence="1">Mitochondrion inner membrane</location>
        <topology evidence="1">Single-pass membrane protein</topology>
    </subcellularLocation>
</comment>
<gene>
    <name evidence="15" type="ORF">IWZ03DRAFT_415201</name>
</gene>
<keyword evidence="8" id="KW-1133">Transmembrane helix</keyword>
<evidence type="ECO:0000256" key="4">
    <source>
        <dbReference type="ARBA" id="ARBA00022741"/>
    </source>
</evidence>
<keyword evidence="6" id="KW-0378">Hydrolase</keyword>
<evidence type="ECO:0000256" key="10">
    <source>
        <dbReference type="ARBA" id="ARBA00023136"/>
    </source>
</evidence>
<accession>A0ABR1KKR5</accession>
<evidence type="ECO:0000256" key="5">
    <source>
        <dbReference type="ARBA" id="ARBA00022792"/>
    </source>
</evidence>
<sequence>MNVPAIQSKAPQDQQQSLANDLAAGAPDGAGGSLFAQLTGNPYFTAGFGLAGLATAGRLGQKGLTRAAYHLRRRMLVELEVTRRDRSYPWLLRWMSNHHRAEMQRIQGGVESAAQNQYKGAFESLIRRFAPRIHEFQIETGEVTRPDGRQHTQFSVVPGLGKHVIRYENAWILVNRERQGQHLDYEGHFFETIRFTTLYAHRGIFERIFLEANKLKEEAEEGKTIIYHSRGMDWERFGEPKRKRPLDSVVLEDGVKERMVEDMQEFIDKREWYSDRGIPYRRGYLLYGPPGTGKSSFIEALAGHLDFNIAMLNVSQRGLTDDKLAYLLTRVPARTIVLLEDADAAWVNRRSVGEDGYTGATVTFSGLLNALDGVGSAEERIIFLTTNHVERLDEALIRPGRVDLTLRIGNATEYQIGKLWDRFYGDMDPKGAGRERFMAKVGSLGLVDAISPAELQGLFLYNKDDVDGAIASLDELAAMHAHVARKMTRGADEDVRV</sequence>
<evidence type="ECO:0000259" key="13">
    <source>
        <dbReference type="SMART" id="SM00382"/>
    </source>
</evidence>
<evidence type="ECO:0000256" key="12">
    <source>
        <dbReference type="RuleBase" id="RU003651"/>
    </source>
</evidence>
<evidence type="ECO:0000256" key="2">
    <source>
        <dbReference type="ARBA" id="ARBA00007448"/>
    </source>
</evidence>
<dbReference type="InterPro" id="IPR057495">
    <property type="entry name" value="AAA_lid_BCS1"/>
</dbReference>
<dbReference type="PANTHER" id="PTHR23070">
    <property type="entry name" value="BCS1 AAA-TYPE ATPASE"/>
    <property type="match status" value="1"/>
</dbReference>
<dbReference type="InterPro" id="IPR003593">
    <property type="entry name" value="AAA+_ATPase"/>
</dbReference>
<reference evidence="15 16" key="1">
    <citation type="submission" date="2024-04" db="EMBL/GenBank/DDBJ databases">
        <title>Phyllosticta paracitricarpa is synonymous to the EU quarantine fungus P. citricarpa based on phylogenomic analyses.</title>
        <authorList>
            <consortium name="Lawrence Berkeley National Laboratory"/>
            <person name="Van Ingen-Buijs V.A."/>
            <person name="Van Westerhoven A.C."/>
            <person name="Haridas S."/>
            <person name="Skiadas P."/>
            <person name="Martin F."/>
            <person name="Groenewald J.Z."/>
            <person name="Crous P.W."/>
            <person name="Seidl M.F."/>
        </authorList>
    </citation>
    <scope>NUCLEOTIDE SEQUENCE [LARGE SCALE GENOMIC DNA]</scope>
    <source>
        <strain evidence="15 16">CBS 123371</strain>
    </source>
</reference>
<dbReference type="SMART" id="SM00382">
    <property type="entry name" value="AAA"/>
    <property type="match status" value="1"/>
</dbReference>